<evidence type="ECO:0000313" key="3">
    <source>
        <dbReference type="Proteomes" id="UP001499993"/>
    </source>
</evidence>
<evidence type="ECO:0000256" key="1">
    <source>
        <dbReference type="SAM" id="MobiDB-lite"/>
    </source>
</evidence>
<proteinExistence type="predicted"/>
<name>A0ABP9GQN6_9ACTN</name>
<comment type="caution">
    <text evidence="2">The sequence shown here is derived from an EMBL/GenBank/DDBJ whole genome shotgun (WGS) entry which is preliminary data.</text>
</comment>
<dbReference type="EMBL" id="BAABIK010000023">
    <property type="protein sequence ID" value="GAA4949943.1"/>
    <property type="molecule type" value="Genomic_DNA"/>
</dbReference>
<organism evidence="2 3">
    <name type="scientific">Streptomonospora halophila</name>
    <dbReference type="NCBI Taxonomy" id="427369"/>
    <lineage>
        <taxon>Bacteria</taxon>
        <taxon>Bacillati</taxon>
        <taxon>Actinomycetota</taxon>
        <taxon>Actinomycetes</taxon>
        <taxon>Streptosporangiales</taxon>
        <taxon>Nocardiopsidaceae</taxon>
        <taxon>Streptomonospora</taxon>
    </lineage>
</organism>
<evidence type="ECO:0000313" key="2">
    <source>
        <dbReference type="EMBL" id="GAA4949943.1"/>
    </source>
</evidence>
<dbReference type="Proteomes" id="UP001499993">
    <property type="component" value="Unassembled WGS sequence"/>
</dbReference>
<feature type="region of interest" description="Disordered" evidence="1">
    <location>
        <begin position="1"/>
        <end position="39"/>
    </location>
</feature>
<protein>
    <submittedName>
        <fullName evidence="2">Uncharacterized protein</fullName>
    </submittedName>
</protein>
<reference evidence="3" key="1">
    <citation type="journal article" date="2019" name="Int. J. Syst. Evol. Microbiol.">
        <title>The Global Catalogue of Microorganisms (GCM) 10K type strain sequencing project: providing services to taxonomists for standard genome sequencing and annotation.</title>
        <authorList>
            <consortium name="The Broad Institute Genomics Platform"/>
            <consortium name="The Broad Institute Genome Sequencing Center for Infectious Disease"/>
            <person name="Wu L."/>
            <person name="Ma J."/>
        </authorList>
    </citation>
    <scope>NUCLEOTIDE SEQUENCE [LARGE SCALE GENOMIC DNA]</scope>
    <source>
        <strain evidence="3">JCM 18123</strain>
    </source>
</reference>
<sequence>MTADRDDFGDCAGTRGGDQAFHKETADAFGGSGDRDHRSPGTCGVLWANLARFGIHSGRLPANVTVETNLILPEV</sequence>
<gene>
    <name evidence="2" type="ORF">GCM10023224_37650</name>
</gene>
<accession>A0ABP9GQN6</accession>
<keyword evidence="3" id="KW-1185">Reference proteome</keyword>